<keyword evidence="2" id="KW-1185">Reference proteome</keyword>
<dbReference type="RefSeq" id="WP_343886426.1">
    <property type="nucleotide sequence ID" value="NZ_BAAAKI010000014.1"/>
</dbReference>
<name>A0ABW1WXC1_9ACTN</name>
<dbReference type="Proteomes" id="UP001596266">
    <property type="component" value="Unassembled WGS sequence"/>
</dbReference>
<reference evidence="2" key="1">
    <citation type="journal article" date="2019" name="Int. J. Syst. Evol. Microbiol.">
        <title>The Global Catalogue of Microorganisms (GCM) 10K type strain sequencing project: providing services to taxonomists for standard genome sequencing and annotation.</title>
        <authorList>
            <consortium name="The Broad Institute Genomics Platform"/>
            <consortium name="The Broad Institute Genome Sequencing Center for Infectious Disease"/>
            <person name="Wu L."/>
            <person name="Ma J."/>
        </authorList>
    </citation>
    <scope>NUCLEOTIDE SEQUENCE [LARGE SCALE GENOMIC DNA]</scope>
    <source>
        <strain evidence="2">CGMCC 1.15277</strain>
    </source>
</reference>
<organism evidence="1 2">
    <name type="scientific">Luteococcus sanguinis</name>
    <dbReference type="NCBI Taxonomy" id="174038"/>
    <lineage>
        <taxon>Bacteria</taxon>
        <taxon>Bacillati</taxon>
        <taxon>Actinomycetota</taxon>
        <taxon>Actinomycetes</taxon>
        <taxon>Propionibacteriales</taxon>
        <taxon>Propionibacteriaceae</taxon>
        <taxon>Luteococcus</taxon>
    </lineage>
</organism>
<proteinExistence type="predicted"/>
<comment type="caution">
    <text evidence="1">The sequence shown here is derived from an EMBL/GenBank/DDBJ whole genome shotgun (WGS) entry which is preliminary data.</text>
</comment>
<evidence type="ECO:0000313" key="2">
    <source>
        <dbReference type="Proteomes" id="UP001596266"/>
    </source>
</evidence>
<dbReference type="EMBL" id="JBHSUA010000006">
    <property type="protein sequence ID" value="MFC6395677.1"/>
    <property type="molecule type" value="Genomic_DNA"/>
</dbReference>
<evidence type="ECO:0000313" key="1">
    <source>
        <dbReference type="EMBL" id="MFC6395677.1"/>
    </source>
</evidence>
<accession>A0ABW1WXC1</accession>
<sequence length="91" mass="9516">MTRELQATACQDKCDWRSADEQLDGLQVFRCGGCNSEWTTSQGWTPRNLDGEVPAEVAAARAAAISHTLVDEAPIVPLSGPAGGGGSVGSW</sequence>
<gene>
    <name evidence="1" type="ORF">ACFP57_01525</name>
</gene>
<protein>
    <submittedName>
        <fullName evidence="1">Uncharacterized protein</fullName>
    </submittedName>
</protein>